<keyword evidence="4" id="KW-0378">Hydrolase</keyword>
<dbReference type="GO" id="GO:0004844">
    <property type="term" value="F:uracil DNA N-glycosylase activity"/>
    <property type="evidence" value="ECO:0007669"/>
    <property type="project" value="InterPro"/>
</dbReference>
<evidence type="ECO:0000259" key="10">
    <source>
        <dbReference type="SMART" id="SM00986"/>
    </source>
</evidence>
<organism evidence="11 12">
    <name type="scientific">Methylobrevis albus</name>
    <dbReference type="NCBI Taxonomy" id="2793297"/>
    <lineage>
        <taxon>Bacteria</taxon>
        <taxon>Pseudomonadati</taxon>
        <taxon>Pseudomonadota</taxon>
        <taxon>Alphaproteobacteria</taxon>
        <taxon>Hyphomicrobiales</taxon>
        <taxon>Pleomorphomonadaceae</taxon>
        <taxon>Methylobrevis</taxon>
    </lineage>
</organism>
<dbReference type="Pfam" id="PF03167">
    <property type="entry name" value="UDG"/>
    <property type="match status" value="1"/>
</dbReference>
<evidence type="ECO:0000256" key="8">
    <source>
        <dbReference type="ARBA" id="ARBA00023779"/>
    </source>
</evidence>
<dbReference type="GO" id="GO:0006284">
    <property type="term" value="P:base-excision repair"/>
    <property type="evidence" value="ECO:0007669"/>
    <property type="project" value="InterPro"/>
</dbReference>
<keyword evidence="6" id="KW-0411">Iron-sulfur</keyword>
<evidence type="ECO:0000256" key="3">
    <source>
        <dbReference type="ARBA" id="ARBA00022763"/>
    </source>
</evidence>
<accession>A0A931N021</accession>
<dbReference type="CDD" id="cd10031">
    <property type="entry name" value="UDG-F5_TTUDGB_like"/>
    <property type="match status" value="1"/>
</dbReference>
<keyword evidence="12" id="KW-1185">Reference proteome</keyword>
<comment type="similarity">
    <text evidence="8">Belongs to the uracil-DNA glycosylase (UDG) superfamily. Type 5 (UDGb) family.</text>
</comment>
<dbReference type="SMART" id="SM00987">
    <property type="entry name" value="UreE_C"/>
    <property type="match status" value="1"/>
</dbReference>
<dbReference type="RefSeq" id="WP_197313044.1">
    <property type="nucleotide sequence ID" value="NZ_JADZLT010000056.1"/>
</dbReference>
<sequence>MAEVTGGIGHGPVEPGRDCPLCPRLVDFRRKHRALEPSWHNAPVPSFGSDDARLLIVGLAPGLRGANRTGRPFTGDFAGDLLYETLGEFGFAQGSYAARPDDGLRLVGAMLTNAVRCVPPENKPVGAEIATCRTFLSATIAGLPRLAVLVALGRIAHESTLRALGARQAAHPFVHGAMHRIAGPHGPLVLADSYHCSRYNTNTGRLTPAMFKSVFAAVRAELDRGA</sequence>
<evidence type="ECO:0000256" key="5">
    <source>
        <dbReference type="ARBA" id="ARBA00023004"/>
    </source>
</evidence>
<dbReference type="PANTHER" id="PTHR33693:SF3">
    <property type="entry name" value="TYPE-5 URACIL-DNA GLYCOSYLASE"/>
    <property type="match status" value="1"/>
</dbReference>
<dbReference type="Proteomes" id="UP000631694">
    <property type="component" value="Unassembled WGS sequence"/>
</dbReference>
<keyword evidence="7" id="KW-0234">DNA repair</keyword>
<dbReference type="EMBL" id="JADZLT010000056">
    <property type="protein sequence ID" value="MBH0239977.1"/>
    <property type="molecule type" value="Genomic_DNA"/>
</dbReference>
<dbReference type="GO" id="GO:0033958">
    <property type="term" value="F:DNA-deoxyinosine glycosylase activity"/>
    <property type="evidence" value="ECO:0007669"/>
    <property type="project" value="InterPro"/>
</dbReference>
<evidence type="ECO:0000256" key="4">
    <source>
        <dbReference type="ARBA" id="ARBA00022801"/>
    </source>
</evidence>
<name>A0A931N021_9HYPH</name>
<dbReference type="InterPro" id="IPR044147">
    <property type="entry name" value="UdgB-like"/>
</dbReference>
<dbReference type="PANTHER" id="PTHR33693">
    <property type="entry name" value="TYPE-5 URACIL-DNA GLYCOSYLASE"/>
    <property type="match status" value="1"/>
</dbReference>
<evidence type="ECO:0000256" key="6">
    <source>
        <dbReference type="ARBA" id="ARBA00023014"/>
    </source>
</evidence>
<evidence type="ECO:0000313" key="11">
    <source>
        <dbReference type="EMBL" id="MBH0239977.1"/>
    </source>
</evidence>
<dbReference type="InterPro" id="IPR036895">
    <property type="entry name" value="Uracil-DNA_glycosylase-like_sf"/>
</dbReference>
<dbReference type="InterPro" id="IPR005122">
    <property type="entry name" value="Uracil-DNA_glycosylase-like"/>
</dbReference>
<evidence type="ECO:0000313" key="12">
    <source>
        <dbReference type="Proteomes" id="UP000631694"/>
    </source>
</evidence>
<dbReference type="AlphaFoldDB" id="A0A931N021"/>
<keyword evidence="2" id="KW-0479">Metal-binding</keyword>
<evidence type="ECO:0000256" key="2">
    <source>
        <dbReference type="ARBA" id="ARBA00022723"/>
    </source>
</evidence>
<dbReference type="SMART" id="SM00986">
    <property type="entry name" value="UDG"/>
    <property type="match status" value="1"/>
</dbReference>
<keyword evidence="1" id="KW-0004">4Fe-4S</keyword>
<proteinExistence type="inferred from homology"/>
<evidence type="ECO:0000256" key="1">
    <source>
        <dbReference type="ARBA" id="ARBA00022485"/>
    </source>
</evidence>
<evidence type="ECO:0000256" key="9">
    <source>
        <dbReference type="ARBA" id="ARBA00023887"/>
    </source>
</evidence>
<dbReference type="InterPro" id="IPR051536">
    <property type="entry name" value="UDG_Type-4/5"/>
</dbReference>
<keyword evidence="3" id="KW-0227">DNA damage</keyword>
<dbReference type="GO" id="GO:0051539">
    <property type="term" value="F:4 iron, 4 sulfur cluster binding"/>
    <property type="evidence" value="ECO:0007669"/>
    <property type="project" value="UniProtKB-KW"/>
</dbReference>
<dbReference type="SUPFAM" id="SSF52141">
    <property type="entry name" value="Uracil-DNA glycosylase-like"/>
    <property type="match status" value="1"/>
</dbReference>
<evidence type="ECO:0000256" key="7">
    <source>
        <dbReference type="ARBA" id="ARBA00023204"/>
    </source>
</evidence>
<protein>
    <recommendedName>
        <fullName evidence="9">Type-5 uracil-DNA glycosylase</fullName>
    </recommendedName>
</protein>
<feature type="domain" description="Uracil-DNA glycosylase-like" evidence="10">
    <location>
        <begin position="45"/>
        <end position="215"/>
    </location>
</feature>
<comment type="caution">
    <text evidence="11">The sequence shown here is derived from an EMBL/GenBank/DDBJ whole genome shotgun (WGS) entry which is preliminary data.</text>
</comment>
<keyword evidence="5" id="KW-0408">Iron</keyword>
<dbReference type="GO" id="GO:0046872">
    <property type="term" value="F:metal ion binding"/>
    <property type="evidence" value="ECO:0007669"/>
    <property type="project" value="UniProtKB-KW"/>
</dbReference>
<dbReference type="Gene3D" id="3.40.470.10">
    <property type="entry name" value="Uracil-DNA glycosylase-like domain"/>
    <property type="match status" value="1"/>
</dbReference>
<reference evidence="11" key="1">
    <citation type="submission" date="2020-12" db="EMBL/GenBank/DDBJ databases">
        <title>Methylobrevis albus sp. nov., isolated from fresh water lack sediment.</title>
        <authorList>
            <person name="Zou Q."/>
        </authorList>
    </citation>
    <scope>NUCLEOTIDE SEQUENCE</scope>
    <source>
        <strain evidence="11">L22</strain>
    </source>
</reference>
<gene>
    <name evidence="11" type="ORF">I5731_19305</name>
</gene>